<reference evidence="2 3" key="1">
    <citation type="submission" date="2019-02" db="EMBL/GenBank/DDBJ databases">
        <title>Deep-cultivation of Planctomycetes and their phenomic and genomic characterization uncovers novel biology.</title>
        <authorList>
            <person name="Wiegand S."/>
            <person name="Jogler M."/>
            <person name="Boedeker C."/>
            <person name="Pinto D."/>
            <person name="Vollmers J."/>
            <person name="Rivas-Marin E."/>
            <person name="Kohn T."/>
            <person name="Peeters S.H."/>
            <person name="Heuer A."/>
            <person name="Rast P."/>
            <person name="Oberbeckmann S."/>
            <person name="Bunk B."/>
            <person name="Jeske O."/>
            <person name="Meyerdierks A."/>
            <person name="Storesund J.E."/>
            <person name="Kallscheuer N."/>
            <person name="Luecker S."/>
            <person name="Lage O.M."/>
            <person name="Pohl T."/>
            <person name="Merkel B.J."/>
            <person name="Hornburger P."/>
            <person name="Mueller R.-W."/>
            <person name="Bruemmer F."/>
            <person name="Labrenz M."/>
            <person name="Spormann A.M."/>
            <person name="Op Den Camp H."/>
            <person name="Overmann J."/>
            <person name="Amann R."/>
            <person name="Jetten M.S.M."/>
            <person name="Mascher T."/>
            <person name="Medema M.H."/>
            <person name="Devos D.P."/>
            <person name="Kaster A.-K."/>
            <person name="Ovreas L."/>
            <person name="Rohde M."/>
            <person name="Galperin M.Y."/>
            <person name="Jogler C."/>
        </authorList>
    </citation>
    <scope>NUCLEOTIDE SEQUENCE [LARGE SCALE GENOMIC DNA]</scope>
    <source>
        <strain evidence="2 3">Pan54</strain>
    </source>
</reference>
<dbReference type="NCBIfam" id="TIGR02174">
    <property type="entry name" value="CXXU_selWTH"/>
    <property type="match status" value="1"/>
</dbReference>
<evidence type="ECO:0000256" key="1">
    <source>
        <dbReference type="ARBA" id="ARBA00023284"/>
    </source>
</evidence>
<name>A0A5C5XHM8_9PLAN</name>
<dbReference type="SUPFAM" id="SSF52833">
    <property type="entry name" value="Thioredoxin-like"/>
    <property type="match status" value="1"/>
</dbReference>
<dbReference type="InterPro" id="IPR011893">
    <property type="entry name" value="Selenoprotein_Rdx-typ"/>
</dbReference>
<accession>A0A5C5XHM8</accession>
<sequence>MAQELLTTFEQELSEVALRPGTGGVFEITINGKLLWSRAEQGGFPDIKVLKQIVRNVIAPDRDLGHSEKKPD</sequence>
<keyword evidence="1" id="KW-0676">Redox-active center</keyword>
<evidence type="ECO:0000313" key="3">
    <source>
        <dbReference type="Proteomes" id="UP000316095"/>
    </source>
</evidence>
<dbReference type="Gene3D" id="3.40.30.10">
    <property type="entry name" value="Glutaredoxin"/>
    <property type="match status" value="1"/>
</dbReference>
<dbReference type="EMBL" id="SJPG01000001">
    <property type="protein sequence ID" value="TWT61372.1"/>
    <property type="molecule type" value="Genomic_DNA"/>
</dbReference>
<gene>
    <name evidence="2" type="ORF">Pan54_21080</name>
</gene>
<dbReference type="PANTHER" id="PTHR36417">
    <property type="entry name" value="SELENOPROTEIN DOMAIN PROTEIN (AFU_ORTHOLOGUE AFUA_1G05220)"/>
    <property type="match status" value="1"/>
</dbReference>
<keyword evidence="3" id="KW-1185">Reference proteome</keyword>
<organism evidence="2 3">
    <name type="scientific">Rubinisphaera italica</name>
    <dbReference type="NCBI Taxonomy" id="2527969"/>
    <lineage>
        <taxon>Bacteria</taxon>
        <taxon>Pseudomonadati</taxon>
        <taxon>Planctomycetota</taxon>
        <taxon>Planctomycetia</taxon>
        <taxon>Planctomycetales</taxon>
        <taxon>Planctomycetaceae</taxon>
        <taxon>Rubinisphaera</taxon>
    </lineage>
</organism>
<protein>
    <submittedName>
        <fullName evidence="2">Rdx family protein</fullName>
    </submittedName>
</protein>
<dbReference type="Pfam" id="PF10262">
    <property type="entry name" value="Rdx"/>
    <property type="match status" value="1"/>
</dbReference>
<dbReference type="InterPro" id="IPR036249">
    <property type="entry name" value="Thioredoxin-like_sf"/>
</dbReference>
<dbReference type="Proteomes" id="UP000316095">
    <property type="component" value="Unassembled WGS sequence"/>
</dbReference>
<evidence type="ECO:0000313" key="2">
    <source>
        <dbReference type="EMBL" id="TWT61372.1"/>
    </source>
</evidence>
<dbReference type="PANTHER" id="PTHR36417:SF2">
    <property type="entry name" value="SELENOPROTEIN DOMAIN PROTEIN (AFU_ORTHOLOGUE AFUA_1G05220)"/>
    <property type="match status" value="1"/>
</dbReference>
<comment type="caution">
    <text evidence="2">The sequence shown here is derived from an EMBL/GenBank/DDBJ whole genome shotgun (WGS) entry which is preliminary data.</text>
</comment>
<proteinExistence type="predicted"/>
<dbReference type="AlphaFoldDB" id="A0A5C5XHM8"/>